<dbReference type="InterPro" id="IPR035940">
    <property type="entry name" value="CAP_sf"/>
</dbReference>
<sequence length="339" mass="36719">MRMFRLLVVCFASMVIIGGCGSAPAEPVISDTLQETESLERFLSSDEEKESIRGVDKFNPKEVRDLMDHGETKKEGEDYRVIETLRTEDGSIISLEKNEVTGETVTVIYNRQEDIGGSAGIVISETGPQNTKESKGYPTGSSSVKTEKVTETQKPNTPTKMDVTNETSTKAVDTKPIPSTPTTVAPETTTAAPSTTATPPTVPTTAVPTTESTLDINRMVQEFLRGLNDERVNRGLGTLTLSPDLTATSQAHANNMAQADTGEPFHYYGAPGESLIFTSEGVGVSFSDQACYEECYSVGRFMMNHARGLQSPNILTVGIAVARGASGDYYFCFRCYEGR</sequence>
<dbReference type="InterPro" id="IPR014044">
    <property type="entry name" value="CAP_dom"/>
</dbReference>
<proteinExistence type="predicted"/>
<keyword evidence="2" id="KW-0732">Signal</keyword>
<dbReference type="AlphaFoldDB" id="A0A4Q7PLH3"/>
<feature type="chain" id="PRO_5020442926" evidence="2">
    <location>
        <begin position="26"/>
        <end position="339"/>
    </location>
</feature>
<dbReference type="EMBL" id="SGXF01000002">
    <property type="protein sequence ID" value="RZT01187.1"/>
    <property type="molecule type" value="Genomic_DNA"/>
</dbReference>
<feature type="domain" description="SCP" evidence="3">
    <location>
        <begin position="225"/>
        <end position="332"/>
    </location>
</feature>
<feature type="signal peptide" evidence="2">
    <location>
        <begin position="1"/>
        <end position="25"/>
    </location>
</feature>
<gene>
    <name evidence="4" type="ORF">EV209_1629</name>
</gene>
<dbReference type="Gene3D" id="3.40.33.10">
    <property type="entry name" value="CAP"/>
    <property type="match status" value="1"/>
</dbReference>
<dbReference type="Proteomes" id="UP000292927">
    <property type="component" value="Unassembled WGS sequence"/>
</dbReference>
<dbReference type="CDD" id="cd05379">
    <property type="entry name" value="CAP_bacterial"/>
    <property type="match status" value="1"/>
</dbReference>
<evidence type="ECO:0000313" key="4">
    <source>
        <dbReference type="EMBL" id="RZT01187.1"/>
    </source>
</evidence>
<dbReference type="SUPFAM" id="SSF55797">
    <property type="entry name" value="PR-1-like"/>
    <property type="match status" value="1"/>
</dbReference>
<accession>A0A4Q7PLH3</accession>
<organism evidence="4 5">
    <name type="scientific">Cuneatibacter caecimuris</name>
    <dbReference type="NCBI Taxonomy" id="1796618"/>
    <lineage>
        <taxon>Bacteria</taxon>
        <taxon>Bacillati</taxon>
        <taxon>Bacillota</taxon>
        <taxon>Clostridia</taxon>
        <taxon>Lachnospirales</taxon>
        <taxon>Lachnospiraceae</taxon>
        <taxon>Cuneatibacter</taxon>
    </lineage>
</organism>
<dbReference type="Pfam" id="PF00188">
    <property type="entry name" value="CAP"/>
    <property type="match status" value="1"/>
</dbReference>
<evidence type="ECO:0000256" key="1">
    <source>
        <dbReference type="SAM" id="MobiDB-lite"/>
    </source>
</evidence>
<feature type="region of interest" description="Disordered" evidence="1">
    <location>
        <begin position="121"/>
        <end position="208"/>
    </location>
</feature>
<comment type="caution">
    <text evidence="4">The sequence shown here is derived from an EMBL/GenBank/DDBJ whole genome shotgun (WGS) entry which is preliminary data.</text>
</comment>
<reference evidence="4 5" key="1">
    <citation type="submission" date="2019-02" db="EMBL/GenBank/DDBJ databases">
        <title>Genomic Encyclopedia of Type Strains, Phase IV (KMG-IV): sequencing the most valuable type-strain genomes for metagenomic binning, comparative biology and taxonomic classification.</title>
        <authorList>
            <person name="Goeker M."/>
        </authorList>
    </citation>
    <scope>NUCLEOTIDE SEQUENCE [LARGE SCALE GENOMIC DNA]</scope>
    <source>
        <strain evidence="4 5">DSM 29486</strain>
    </source>
</reference>
<feature type="compositionally biased region" description="Polar residues" evidence="1">
    <location>
        <begin position="152"/>
        <end position="171"/>
    </location>
</feature>
<feature type="compositionally biased region" description="Low complexity" evidence="1">
    <location>
        <begin position="180"/>
        <end position="208"/>
    </location>
</feature>
<dbReference type="RefSeq" id="WP_130434845.1">
    <property type="nucleotide sequence ID" value="NZ_SGXF01000002.1"/>
</dbReference>
<keyword evidence="5" id="KW-1185">Reference proteome</keyword>
<dbReference type="PROSITE" id="PS51257">
    <property type="entry name" value="PROKAR_LIPOPROTEIN"/>
    <property type="match status" value="1"/>
</dbReference>
<name>A0A4Q7PLH3_9FIRM</name>
<evidence type="ECO:0000259" key="3">
    <source>
        <dbReference type="Pfam" id="PF00188"/>
    </source>
</evidence>
<evidence type="ECO:0000256" key="2">
    <source>
        <dbReference type="SAM" id="SignalP"/>
    </source>
</evidence>
<protein>
    <submittedName>
        <fullName evidence="4">Cysteine-rich secretory family protein</fullName>
    </submittedName>
</protein>
<evidence type="ECO:0000313" key="5">
    <source>
        <dbReference type="Proteomes" id="UP000292927"/>
    </source>
</evidence>